<keyword evidence="1" id="KW-1133">Transmembrane helix</keyword>
<comment type="caution">
    <text evidence="2">The sequence shown here is derived from an EMBL/GenBank/DDBJ whole genome shotgun (WGS) entry which is preliminary data.</text>
</comment>
<gene>
    <name evidence="2" type="ORF">A3D07_02835</name>
</gene>
<keyword evidence="1" id="KW-0472">Membrane</keyword>
<organism evidence="2 3">
    <name type="scientific">Candidatus Curtissbacteria bacterium RIFCSPHIGHO2_02_FULL_42_15</name>
    <dbReference type="NCBI Taxonomy" id="1797716"/>
    <lineage>
        <taxon>Bacteria</taxon>
        <taxon>Candidatus Curtissiibacteriota</taxon>
    </lineage>
</organism>
<evidence type="ECO:0000256" key="1">
    <source>
        <dbReference type="SAM" id="Phobius"/>
    </source>
</evidence>
<dbReference type="Proteomes" id="UP000177124">
    <property type="component" value="Unassembled WGS sequence"/>
</dbReference>
<reference evidence="2 3" key="1">
    <citation type="journal article" date="2016" name="Nat. Commun.">
        <title>Thousands of microbial genomes shed light on interconnected biogeochemical processes in an aquifer system.</title>
        <authorList>
            <person name="Anantharaman K."/>
            <person name="Brown C.T."/>
            <person name="Hug L.A."/>
            <person name="Sharon I."/>
            <person name="Castelle C.J."/>
            <person name="Probst A.J."/>
            <person name="Thomas B.C."/>
            <person name="Singh A."/>
            <person name="Wilkins M.J."/>
            <person name="Karaoz U."/>
            <person name="Brodie E.L."/>
            <person name="Williams K.H."/>
            <person name="Hubbard S.S."/>
            <person name="Banfield J.F."/>
        </authorList>
    </citation>
    <scope>NUCLEOTIDE SEQUENCE [LARGE SCALE GENOMIC DNA]</scope>
</reference>
<protein>
    <submittedName>
        <fullName evidence="2">Uncharacterized protein</fullName>
    </submittedName>
</protein>
<accession>A0A1F5GDD0</accession>
<proteinExistence type="predicted"/>
<dbReference type="EMBL" id="MFBF01000061">
    <property type="protein sequence ID" value="OGD89837.1"/>
    <property type="molecule type" value="Genomic_DNA"/>
</dbReference>
<keyword evidence="1" id="KW-0812">Transmembrane</keyword>
<name>A0A1F5GDD0_9BACT</name>
<dbReference type="AlphaFoldDB" id="A0A1F5GDD0"/>
<sequence length="177" mass="19157">MSERLRPLVVARNAIAAAALVPAGAFFNVENSAGQVDTHPQQNIEVTDNSLLKQLDEFVETDYGRALVASVLALSVANAIYTLQARRETDDNKKYALSAAATALLFGISSVFFYESFGDVKPEVPASLIEGYVLTQGMYNAIDARQRHKFLRKRLPAYASSAAMVAVGSTLLAETLK</sequence>
<evidence type="ECO:0000313" key="3">
    <source>
        <dbReference type="Proteomes" id="UP000177124"/>
    </source>
</evidence>
<feature type="transmembrane region" description="Helical" evidence="1">
    <location>
        <begin position="63"/>
        <end position="83"/>
    </location>
</feature>
<evidence type="ECO:0000313" key="2">
    <source>
        <dbReference type="EMBL" id="OGD89837.1"/>
    </source>
</evidence>
<feature type="transmembrane region" description="Helical" evidence="1">
    <location>
        <begin position="95"/>
        <end position="114"/>
    </location>
</feature>
<dbReference type="STRING" id="1797716.A3D07_02835"/>